<dbReference type="PIRSF" id="PIRSF006241">
    <property type="entry name" value="HyI"/>
    <property type="match status" value="1"/>
</dbReference>
<evidence type="ECO:0000256" key="1">
    <source>
        <dbReference type="ARBA" id="ARBA00000476"/>
    </source>
</evidence>
<dbReference type="Pfam" id="PF01261">
    <property type="entry name" value="AP_endonuc_2"/>
    <property type="match status" value="1"/>
</dbReference>
<reference evidence="10" key="1">
    <citation type="submission" date="2019-08" db="EMBL/GenBank/DDBJ databases">
        <title>The improved chromosome-level genome for the pearl oyster Pinctada fucata martensii using PacBio sequencing and Hi-C.</title>
        <authorList>
            <person name="Zheng Z."/>
        </authorList>
    </citation>
    <scope>NUCLEOTIDE SEQUENCE</scope>
    <source>
        <strain evidence="10">ZZ-2019</strain>
        <tissue evidence="10">Adductor muscle</tissue>
    </source>
</reference>
<proteinExistence type="inferred from homology"/>
<evidence type="ECO:0000256" key="5">
    <source>
        <dbReference type="ARBA" id="ARBA00017985"/>
    </source>
</evidence>
<name>A0AA88Y419_PINIB</name>
<gene>
    <name evidence="10" type="ORF">FSP39_000476</name>
</gene>
<evidence type="ECO:0000256" key="3">
    <source>
        <dbReference type="ARBA" id="ARBA00005962"/>
    </source>
</evidence>
<dbReference type="GO" id="GO:0046487">
    <property type="term" value="P:glyoxylate metabolic process"/>
    <property type="evidence" value="ECO:0007669"/>
    <property type="project" value="TreeGrafter"/>
</dbReference>
<protein>
    <recommendedName>
        <fullName evidence="5 7">Putative hydroxypyruvate isomerase</fullName>
        <ecNumber evidence="4 7">5.3.1.22</ecNumber>
    </recommendedName>
</protein>
<dbReference type="GO" id="GO:0008903">
    <property type="term" value="F:hydroxypyruvate isomerase activity"/>
    <property type="evidence" value="ECO:0007669"/>
    <property type="project" value="UniProtKB-EC"/>
</dbReference>
<comment type="similarity">
    <text evidence="3 7">Belongs to the hyi family.</text>
</comment>
<evidence type="ECO:0000256" key="6">
    <source>
        <dbReference type="ARBA" id="ARBA00023235"/>
    </source>
</evidence>
<dbReference type="InterPro" id="IPR036237">
    <property type="entry name" value="Xyl_isomerase-like_sf"/>
</dbReference>
<evidence type="ECO:0000256" key="4">
    <source>
        <dbReference type="ARBA" id="ARBA00012570"/>
    </source>
</evidence>
<dbReference type="InterPro" id="IPR026040">
    <property type="entry name" value="HyI-like"/>
</dbReference>
<dbReference type="EMBL" id="VSWD01000010">
    <property type="protein sequence ID" value="KAK3089056.1"/>
    <property type="molecule type" value="Genomic_DNA"/>
</dbReference>
<keyword evidence="6 7" id="KW-0413">Isomerase</keyword>
<accession>A0AA88Y419</accession>
<evidence type="ECO:0000256" key="7">
    <source>
        <dbReference type="PIRNR" id="PIRNR006241"/>
    </source>
</evidence>
<comment type="catalytic activity">
    <reaction evidence="1 7">
        <text>3-hydroxypyruvate = 2-hydroxy-3-oxopropanoate</text>
        <dbReference type="Rhea" id="RHEA:11952"/>
        <dbReference type="ChEBI" id="CHEBI:17180"/>
        <dbReference type="ChEBI" id="CHEBI:57978"/>
        <dbReference type="EC" id="5.3.1.22"/>
    </reaction>
</comment>
<feature type="active site" description="Proton donor/acceptor" evidence="8">
    <location>
        <position position="243"/>
    </location>
</feature>
<dbReference type="AlphaFoldDB" id="A0AA88Y419"/>
<evidence type="ECO:0000313" key="11">
    <source>
        <dbReference type="Proteomes" id="UP001186944"/>
    </source>
</evidence>
<dbReference type="InterPro" id="IPR013022">
    <property type="entry name" value="Xyl_isomerase-like_TIM-brl"/>
</dbReference>
<evidence type="ECO:0000256" key="8">
    <source>
        <dbReference type="PIRSR" id="PIRSR006241-50"/>
    </source>
</evidence>
<evidence type="ECO:0000313" key="10">
    <source>
        <dbReference type="EMBL" id="KAK3089056.1"/>
    </source>
</evidence>
<dbReference type="PANTHER" id="PTHR43489:SF6">
    <property type="entry name" value="HYDROXYPYRUVATE ISOMERASE-RELATED"/>
    <property type="match status" value="1"/>
</dbReference>
<evidence type="ECO:0000259" key="9">
    <source>
        <dbReference type="Pfam" id="PF01261"/>
    </source>
</evidence>
<dbReference type="SUPFAM" id="SSF51658">
    <property type="entry name" value="Xylose isomerase-like"/>
    <property type="match status" value="1"/>
</dbReference>
<feature type="active site" description="Proton donor/acceptor" evidence="8">
    <location>
        <position position="144"/>
    </location>
</feature>
<dbReference type="InterPro" id="IPR050417">
    <property type="entry name" value="Sugar_Epim/Isomerase"/>
</dbReference>
<dbReference type="PANTHER" id="PTHR43489">
    <property type="entry name" value="ISOMERASE"/>
    <property type="match status" value="1"/>
</dbReference>
<comment type="caution">
    <text evidence="10">The sequence shown here is derived from an EMBL/GenBank/DDBJ whole genome shotgun (WGS) entry which is preliminary data.</text>
</comment>
<dbReference type="Gene3D" id="3.20.20.150">
    <property type="entry name" value="Divalent-metal-dependent TIM barrel enzymes"/>
    <property type="match status" value="1"/>
</dbReference>
<dbReference type="FunFam" id="3.20.20.150:FF:000007">
    <property type="entry name" value="Hydroxypyruvate isomerase"/>
    <property type="match status" value="1"/>
</dbReference>
<comment type="function">
    <text evidence="2 7">Catalyzes the reversible isomerization between hydroxypyruvate and 2-hydroxy-3-oxopropanoate (also termed tartronate semialdehyde).</text>
</comment>
<keyword evidence="11" id="KW-1185">Reference proteome</keyword>
<dbReference type="EC" id="5.3.1.22" evidence="4 7"/>
<organism evidence="10 11">
    <name type="scientific">Pinctada imbricata</name>
    <name type="common">Atlantic pearl-oyster</name>
    <name type="synonym">Pinctada martensii</name>
    <dbReference type="NCBI Taxonomy" id="66713"/>
    <lineage>
        <taxon>Eukaryota</taxon>
        <taxon>Metazoa</taxon>
        <taxon>Spiralia</taxon>
        <taxon>Lophotrochozoa</taxon>
        <taxon>Mollusca</taxon>
        <taxon>Bivalvia</taxon>
        <taxon>Autobranchia</taxon>
        <taxon>Pteriomorphia</taxon>
        <taxon>Pterioida</taxon>
        <taxon>Pterioidea</taxon>
        <taxon>Pteriidae</taxon>
        <taxon>Pinctada</taxon>
    </lineage>
</organism>
<dbReference type="Proteomes" id="UP001186944">
    <property type="component" value="Unassembled WGS sequence"/>
</dbReference>
<evidence type="ECO:0000256" key="2">
    <source>
        <dbReference type="ARBA" id="ARBA00002968"/>
    </source>
</evidence>
<sequence length="254" mass="29060">MKLKFSANLSMMFTEKPSYCERYKAAKDAGFKYVEFGFAYHELIQSLKDTKEAAGVEQVLINAWPGDLSKGEIGIAALKEKQKEFDEKLETTIEYAKALNCKRVHVMAGLKNGSSEEEMKKTYVDNLRKVAARFEKEDIIGLIEPINSRITIPKYYLTDIHEAVNIVRSINSPNLKLQFDAFHIQIMDGNLTENLKKYLPYIGHIQVAQVPDRGEPDDKGEINFRYLFKLLEELNYNGFVGLEYKPRGTSCLQV</sequence>
<feature type="domain" description="Xylose isomerase-like TIM barrel" evidence="9">
    <location>
        <begin position="24"/>
        <end position="246"/>
    </location>
</feature>